<gene>
    <name evidence="2" type="ORF">AMON00008_LOCUS20908</name>
</gene>
<accession>A0A7S4QIA9</accession>
<dbReference type="EMBL" id="HBNR01030614">
    <property type="protein sequence ID" value="CAE4584522.1"/>
    <property type="molecule type" value="Transcribed_RNA"/>
</dbReference>
<evidence type="ECO:0000313" key="2">
    <source>
        <dbReference type="EMBL" id="CAE4584522.1"/>
    </source>
</evidence>
<sequence length="114" mass="12745">MPYTRGDRIPEPASRRGRMQVSQRAEGKSAVEAHFATAQEIEPRALQKLKSGEMHEALELFTQVKKEIAEAVYAAGPGSPNYSMLMEAAAATQQNIDFVQGYLPYEFLMEPKKQ</sequence>
<name>A0A7S4QIA9_9DINO</name>
<dbReference type="AlphaFoldDB" id="A0A7S4QIA9"/>
<evidence type="ECO:0000256" key="1">
    <source>
        <dbReference type="SAM" id="MobiDB-lite"/>
    </source>
</evidence>
<feature type="region of interest" description="Disordered" evidence="1">
    <location>
        <begin position="1"/>
        <end position="28"/>
    </location>
</feature>
<evidence type="ECO:0008006" key="3">
    <source>
        <dbReference type="Google" id="ProtNLM"/>
    </source>
</evidence>
<proteinExistence type="predicted"/>
<feature type="compositionally biased region" description="Basic and acidic residues" evidence="1">
    <location>
        <begin position="1"/>
        <end position="14"/>
    </location>
</feature>
<protein>
    <recommendedName>
        <fullName evidence="3">KIF-binding protein</fullName>
    </recommendedName>
</protein>
<reference evidence="2" key="1">
    <citation type="submission" date="2021-01" db="EMBL/GenBank/DDBJ databases">
        <authorList>
            <person name="Corre E."/>
            <person name="Pelletier E."/>
            <person name="Niang G."/>
            <person name="Scheremetjew M."/>
            <person name="Finn R."/>
            <person name="Kale V."/>
            <person name="Holt S."/>
            <person name="Cochrane G."/>
            <person name="Meng A."/>
            <person name="Brown T."/>
            <person name="Cohen L."/>
        </authorList>
    </citation>
    <scope>NUCLEOTIDE SEQUENCE</scope>
    <source>
        <strain evidence="2">CCMP3105</strain>
    </source>
</reference>
<organism evidence="2">
    <name type="scientific">Alexandrium monilatum</name>
    <dbReference type="NCBI Taxonomy" id="311494"/>
    <lineage>
        <taxon>Eukaryota</taxon>
        <taxon>Sar</taxon>
        <taxon>Alveolata</taxon>
        <taxon>Dinophyceae</taxon>
        <taxon>Gonyaulacales</taxon>
        <taxon>Pyrocystaceae</taxon>
        <taxon>Alexandrium</taxon>
    </lineage>
</organism>